<feature type="compositionally biased region" description="Basic and acidic residues" evidence="1">
    <location>
        <begin position="204"/>
        <end position="216"/>
    </location>
</feature>
<evidence type="ECO:0000313" key="3">
    <source>
        <dbReference type="Proteomes" id="UP001488805"/>
    </source>
</evidence>
<feature type="compositionally biased region" description="Basic and acidic residues" evidence="1">
    <location>
        <begin position="99"/>
        <end position="110"/>
    </location>
</feature>
<feature type="compositionally biased region" description="Basic and acidic residues" evidence="1">
    <location>
        <begin position="223"/>
        <end position="232"/>
    </location>
</feature>
<feature type="compositionally biased region" description="Basic and acidic residues" evidence="1">
    <location>
        <begin position="144"/>
        <end position="166"/>
    </location>
</feature>
<dbReference type="AlphaFoldDB" id="A0AAW1EIC8"/>
<name>A0AAW1EIC8_ZOAVI</name>
<dbReference type="Proteomes" id="UP001488805">
    <property type="component" value="Unassembled WGS sequence"/>
</dbReference>
<evidence type="ECO:0000256" key="1">
    <source>
        <dbReference type="SAM" id="MobiDB-lite"/>
    </source>
</evidence>
<reference evidence="2 3" key="1">
    <citation type="journal article" date="2024" name="Genome Biol. Evol.">
        <title>Chromosome-level genome assembly of the viviparous eelpout Zoarces viviparus.</title>
        <authorList>
            <person name="Fuhrmann N."/>
            <person name="Brasseur M.V."/>
            <person name="Bakowski C.E."/>
            <person name="Podsiadlowski L."/>
            <person name="Prost S."/>
            <person name="Krehenwinkel H."/>
            <person name="Mayer C."/>
        </authorList>
    </citation>
    <scope>NUCLEOTIDE SEQUENCE [LARGE SCALE GENOMIC DNA]</scope>
    <source>
        <strain evidence="2">NO-MEL_2022_Ind0_liver</strain>
    </source>
</reference>
<evidence type="ECO:0000313" key="2">
    <source>
        <dbReference type="EMBL" id="KAK9522230.1"/>
    </source>
</evidence>
<dbReference type="EMBL" id="JBCEZU010000221">
    <property type="protein sequence ID" value="KAK9522230.1"/>
    <property type="molecule type" value="Genomic_DNA"/>
</dbReference>
<proteinExistence type="predicted"/>
<feature type="region of interest" description="Disordered" evidence="1">
    <location>
        <begin position="40"/>
        <end position="185"/>
    </location>
</feature>
<feature type="compositionally biased region" description="Basic and acidic residues" evidence="1">
    <location>
        <begin position="43"/>
        <end position="59"/>
    </location>
</feature>
<keyword evidence="3" id="KW-1185">Reference proteome</keyword>
<comment type="caution">
    <text evidence="2">The sequence shown here is derived from an EMBL/GenBank/DDBJ whole genome shotgun (WGS) entry which is preliminary data.</text>
</comment>
<accession>A0AAW1EIC8</accession>
<protein>
    <submittedName>
        <fullName evidence="2">Uncharacterized protein</fullName>
    </submittedName>
</protein>
<organism evidence="2 3">
    <name type="scientific">Zoarces viviparus</name>
    <name type="common">Viviparous eelpout</name>
    <name type="synonym">Blennius viviparus</name>
    <dbReference type="NCBI Taxonomy" id="48416"/>
    <lineage>
        <taxon>Eukaryota</taxon>
        <taxon>Metazoa</taxon>
        <taxon>Chordata</taxon>
        <taxon>Craniata</taxon>
        <taxon>Vertebrata</taxon>
        <taxon>Euteleostomi</taxon>
        <taxon>Actinopterygii</taxon>
        <taxon>Neopterygii</taxon>
        <taxon>Teleostei</taxon>
        <taxon>Neoteleostei</taxon>
        <taxon>Acanthomorphata</taxon>
        <taxon>Eupercaria</taxon>
        <taxon>Perciformes</taxon>
        <taxon>Cottioidei</taxon>
        <taxon>Zoarcales</taxon>
        <taxon>Zoarcidae</taxon>
        <taxon>Zoarcinae</taxon>
        <taxon>Zoarces</taxon>
    </lineage>
</organism>
<sequence length="232" mass="26196">MGRISTSPPTAVQWQARCKAKEHEEEQGTDVFAVWTPTFPAEVKTEERPSGSDWDKKEDDIENNLMEGLRTAPNQDPPKSSKPNDDATCFSEALTHTGTRLEEQLKKEMILDPTTAGRTQTLNEGKLCPDQDLKSAANRAQRKSSAEVEQRSESKRAVTSRRRAESGPKALSGGASPDDETLLSGNEYGFMDLLHEVVQNNGRWTRDRWKQKEANKQRRRDRRSLEKDSLKV</sequence>
<feature type="region of interest" description="Disordered" evidence="1">
    <location>
        <begin position="201"/>
        <end position="232"/>
    </location>
</feature>
<gene>
    <name evidence="2" type="ORF">VZT92_018707</name>
</gene>